<dbReference type="SUPFAM" id="SSF53383">
    <property type="entry name" value="PLP-dependent transferases"/>
    <property type="match status" value="1"/>
</dbReference>
<protein>
    <submittedName>
        <fullName evidence="4">DegT/DnrJ/EryC1/StrS family aminotransferase</fullName>
    </submittedName>
</protein>
<dbReference type="InterPro" id="IPR015421">
    <property type="entry name" value="PyrdxlP-dep_Trfase_major"/>
</dbReference>
<dbReference type="Gene3D" id="3.90.1150.10">
    <property type="entry name" value="Aspartate Aminotransferase, domain 1"/>
    <property type="match status" value="1"/>
</dbReference>
<evidence type="ECO:0000256" key="2">
    <source>
        <dbReference type="PIRSR" id="PIRSR000390-2"/>
    </source>
</evidence>
<dbReference type="PANTHER" id="PTHR30244:SF39">
    <property type="entry name" value="BLR3650 PROTEIN"/>
    <property type="match status" value="1"/>
</dbReference>
<dbReference type="PIRSF" id="PIRSF000390">
    <property type="entry name" value="PLP_StrS"/>
    <property type="match status" value="1"/>
</dbReference>
<evidence type="ECO:0000313" key="4">
    <source>
        <dbReference type="EMBL" id="HHR33860.1"/>
    </source>
</evidence>
<comment type="similarity">
    <text evidence="3">Belongs to the DegT/DnrJ/EryC1 family.</text>
</comment>
<keyword evidence="2 3" id="KW-0663">Pyridoxal phosphate</keyword>
<keyword evidence="4" id="KW-0032">Aminotransferase</keyword>
<dbReference type="AlphaFoldDB" id="A0A7C5U457"/>
<dbReference type="GO" id="GO:0030170">
    <property type="term" value="F:pyridoxal phosphate binding"/>
    <property type="evidence" value="ECO:0007669"/>
    <property type="project" value="TreeGrafter"/>
</dbReference>
<feature type="active site" description="Proton acceptor" evidence="1">
    <location>
        <position position="187"/>
    </location>
</feature>
<organism evidence="4">
    <name type="scientific">Fervidobacterium nodosum</name>
    <dbReference type="NCBI Taxonomy" id="2424"/>
    <lineage>
        <taxon>Bacteria</taxon>
        <taxon>Thermotogati</taxon>
        <taxon>Thermotogota</taxon>
        <taxon>Thermotogae</taxon>
        <taxon>Thermotogales</taxon>
        <taxon>Fervidobacteriaceae</taxon>
        <taxon>Fervidobacterium</taxon>
    </lineage>
</organism>
<keyword evidence="4" id="KW-0808">Transferase</keyword>
<dbReference type="Gene3D" id="3.40.640.10">
    <property type="entry name" value="Type I PLP-dependent aspartate aminotransferase-like (Major domain)"/>
    <property type="match status" value="1"/>
</dbReference>
<dbReference type="CDD" id="cd00616">
    <property type="entry name" value="AHBA_syn"/>
    <property type="match status" value="1"/>
</dbReference>
<comment type="caution">
    <text evidence="4">The sequence shown here is derived from an EMBL/GenBank/DDBJ whole genome shotgun (WGS) entry which is preliminary data.</text>
</comment>
<reference evidence="4" key="1">
    <citation type="journal article" date="2020" name="mSystems">
        <title>Genome- and Community-Level Interaction Insights into Carbon Utilization and Element Cycling Functions of Hydrothermarchaeota in Hydrothermal Sediment.</title>
        <authorList>
            <person name="Zhou Z."/>
            <person name="Liu Y."/>
            <person name="Xu W."/>
            <person name="Pan J."/>
            <person name="Luo Z.H."/>
            <person name="Li M."/>
        </authorList>
    </citation>
    <scope>NUCLEOTIDE SEQUENCE [LARGE SCALE GENOMIC DNA]</scope>
    <source>
        <strain evidence="4">SpSt-1088</strain>
    </source>
</reference>
<dbReference type="GO" id="GO:0000271">
    <property type="term" value="P:polysaccharide biosynthetic process"/>
    <property type="evidence" value="ECO:0007669"/>
    <property type="project" value="TreeGrafter"/>
</dbReference>
<accession>A0A7C5U457</accession>
<evidence type="ECO:0000256" key="1">
    <source>
        <dbReference type="PIRSR" id="PIRSR000390-1"/>
    </source>
</evidence>
<dbReference type="InterPro" id="IPR015424">
    <property type="entry name" value="PyrdxlP-dep_Trfase"/>
</dbReference>
<dbReference type="Pfam" id="PF01041">
    <property type="entry name" value="DegT_DnrJ_EryC1"/>
    <property type="match status" value="1"/>
</dbReference>
<gene>
    <name evidence="4" type="ORF">ENM46_02820</name>
</gene>
<evidence type="ECO:0000256" key="3">
    <source>
        <dbReference type="RuleBase" id="RU004508"/>
    </source>
</evidence>
<dbReference type="PANTHER" id="PTHR30244">
    <property type="entry name" value="TRANSAMINASE"/>
    <property type="match status" value="1"/>
</dbReference>
<dbReference type="InterPro" id="IPR015422">
    <property type="entry name" value="PyrdxlP-dep_Trfase_small"/>
</dbReference>
<dbReference type="GO" id="GO:0008483">
    <property type="term" value="F:transaminase activity"/>
    <property type="evidence" value="ECO:0007669"/>
    <property type="project" value="UniProtKB-KW"/>
</dbReference>
<proteinExistence type="inferred from homology"/>
<name>A0A7C5U457_9BACT</name>
<feature type="modified residue" description="N6-(pyridoxal phosphate)lysine" evidence="2">
    <location>
        <position position="187"/>
    </location>
</feature>
<dbReference type="EMBL" id="DRXW01000178">
    <property type="protein sequence ID" value="HHR33860.1"/>
    <property type="molecule type" value="Genomic_DNA"/>
</dbReference>
<dbReference type="InterPro" id="IPR000653">
    <property type="entry name" value="DegT/StrS_aminotransferase"/>
</dbReference>
<sequence length="378" mass="43061">MKKVQLSSPQIDQTDINVVIDVLKSGRLSIGPYTEAFEKSIADFVSLKYAVAVSSGTSALHLILRASDFKQNSLLIVPSFTFVASANVALFENGNVAFVDIEEDTMNVDPKALEHTLEKYAKDYSDIYFMGVDVFGHPLDWDKIIAICEKYNVKIIEDSCEALGSEYKGKKAGTFGIAGAFAFYANKQITTGEGGIIVTNDDQIYKLSKSLRNQGRGEGDGWLSHEYVGYNYRIDEMSAALGWSQMKRIEEIIEKRDKVAKRYNQLLSNLPVETPVVKDYVTRMSWFVYVIRLPKDVGRESRKKIMNYLENNEIQVRNYFEPVHLQKPYRELGWKEGMLPVTEQIANRTIALPFYTELKEEDQEYVVEKLKEALELFI</sequence>